<feature type="transmembrane region" description="Helical" evidence="1">
    <location>
        <begin position="82"/>
        <end position="103"/>
    </location>
</feature>
<keyword evidence="1" id="KW-1133">Transmembrane helix</keyword>
<reference evidence="3" key="1">
    <citation type="journal article" date="2019" name="PLoS Negl. Trop. Dis.">
        <title>Revisiting the worldwide diversity of Leptospira species in the environment.</title>
        <authorList>
            <person name="Vincent A.T."/>
            <person name="Schiettekatte O."/>
            <person name="Bourhy P."/>
            <person name="Veyrier F.J."/>
            <person name="Picardeau M."/>
        </authorList>
    </citation>
    <scope>NUCLEOTIDE SEQUENCE [LARGE SCALE GENOMIC DNA]</scope>
    <source>
        <strain evidence="3">201601955</strain>
    </source>
</reference>
<sequence length="210" mass="25056">MKWFVLYEFVCTGIRNRWMAIESQLMTLYRSPFFFVFLYLFLYGFHCLWNWSEFMNINRNLELSAINSGQQVSLWSLYPFQIVSVLIVGVLYFLVSLSINLLFSFGKKAKETFRTNITEFFRSLTRQFFQFVCILFIGNQCLGFFQYRSYYSVLVVMFWTGLFLFFIIQNGELYKRLFVSSDRSVSFLSHSLGYVNPILFMFFVLVLANV</sequence>
<feature type="transmembrane region" description="Helical" evidence="1">
    <location>
        <begin position="33"/>
        <end position="51"/>
    </location>
</feature>
<dbReference type="RefSeq" id="WP_135657858.1">
    <property type="nucleotide sequence ID" value="NZ_RQHF01000012.1"/>
</dbReference>
<feature type="transmembrane region" description="Helical" evidence="1">
    <location>
        <begin position="188"/>
        <end position="208"/>
    </location>
</feature>
<feature type="transmembrane region" description="Helical" evidence="1">
    <location>
        <begin position="151"/>
        <end position="168"/>
    </location>
</feature>
<evidence type="ECO:0000256" key="1">
    <source>
        <dbReference type="SAM" id="Phobius"/>
    </source>
</evidence>
<evidence type="ECO:0000313" key="3">
    <source>
        <dbReference type="Proteomes" id="UP000298112"/>
    </source>
</evidence>
<keyword evidence="1" id="KW-0812">Transmembrane</keyword>
<protein>
    <submittedName>
        <fullName evidence="2">Uncharacterized protein</fullName>
    </submittedName>
</protein>
<gene>
    <name evidence="2" type="ORF">EHQ95_06590</name>
</gene>
<comment type="caution">
    <text evidence="2">The sequence shown here is derived from an EMBL/GenBank/DDBJ whole genome shotgun (WGS) entry which is preliminary data.</text>
</comment>
<keyword evidence="1" id="KW-0472">Membrane</keyword>
<dbReference type="EMBL" id="RQHF01000012">
    <property type="protein sequence ID" value="TGM59366.1"/>
    <property type="molecule type" value="Genomic_DNA"/>
</dbReference>
<dbReference type="Proteomes" id="UP000298112">
    <property type="component" value="Unassembled WGS sequence"/>
</dbReference>
<organism evidence="2 3">
    <name type="scientific">Leptospira vanthielii</name>
    <dbReference type="NCBI Taxonomy" id="293085"/>
    <lineage>
        <taxon>Bacteria</taxon>
        <taxon>Pseudomonadati</taxon>
        <taxon>Spirochaetota</taxon>
        <taxon>Spirochaetia</taxon>
        <taxon>Leptospirales</taxon>
        <taxon>Leptospiraceae</taxon>
        <taxon>Leptospira</taxon>
    </lineage>
</organism>
<evidence type="ECO:0000313" key="2">
    <source>
        <dbReference type="EMBL" id="TGM59366.1"/>
    </source>
</evidence>
<accession>A0ABY2NRG6</accession>
<proteinExistence type="predicted"/>
<keyword evidence="3" id="KW-1185">Reference proteome</keyword>
<name>A0ABY2NRG6_9LEPT</name>